<dbReference type="PANTHER" id="PTHR12306">
    <property type="entry name" value="CELL DEATH ACTIVATOR CIDE"/>
    <property type="match status" value="1"/>
</dbReference>
<dbReference type="Gene3D" id="3.10.20.10">
    <property type="match status" value="1"/>
</dbReference>
<name>A0A151WW10_9HYME</name>
<accession>A0A151WW10</accession>
<dbReference type="PROSITE" id="PS51135">
    <property type="entry name" value="CIDE_N"/>
    <property type="match status" value="1"/>
</dbReference>
<protein>
    <recommendedName>
        <fullName evidence="3">CIDE-N domain-containing protein</fullName>
    </recommendedName>
</protein>
<dbReference type="EMBL" id="KQ982697">
    <property type="protein sequence ID" value="KYQ51957.1"/>
    <property type="molecule type" value="Genomic_DNA"/>
</dbReference>
<organism evidence="4 5">
    <name type="scientific">Mycetomoellerius zeteki</name>
    <dbReference type="NCBI Taxonomy" id="64791"/>
    <lineage>
        <taxon>Eukaryota</taxon>
        <taxon>Metazoa</taxon>
        <taxon>Ecdysozoa</taxon>
        <taxon>Arthropoda</taxon>
        <taxon>Hexapoda</taxon>
        <taxon>Insecta</taxon>
        <taxon>Pterygota</taxon>
        <taxon>Neoptera</taxon>
        <taxon>Endopterygota</taxon>
        <taxon>Hymenoptera</taxon>
        <taxon>Apocrita</taxon>
        <taxon>Aculeata</taxon>
        <taxon>Formicoidea</taxon>
        <taxon>Formicidae</taxon>
        <taxon>Myrmicinae</taxon>
        <taxon>Mycetomoellerius</taxon>
    </lineage>
</organism>
<dbReference type="SUPFAM" id="SSF54277">
    <property type="entry name" value="CAD &amp; PB1 domains"/>
    <property type="match status" value="1"/>
</dbReference>
<sequence length="428" mass="48819">MMTIVKGVKQGSPLNKLDHFYDSIKNTEDNTWLLVLHLREICSLVCAPALSIGQVALLQEKINEYLFLRLKYFPDIKLRPKHHFISHYPSLIVAFGPLKHLWTLRFESKHKYFKNIIKHAQNFKNATKLLSQKHQFLQSQCSKDTYSSLVEADNAKEYIPENFNMDISSVITDYFCDNRNENCKYYTHYMNVYFVGTTIEVIYNSDFGIYEPFEIKGQEYNTDKILLYPYSSLLISHSVLETRLNSIPMSYLFKVWSANRKQKVSLIINSSENILSELIAKSNIKLGITGSILVMEKDGTVVDENDVLKLCCAETFMLLQSDESWSPENALSHVHSMASCDTISLTSNLSESGLSGSSSPHEDGNRFGDGIHTLYLKLCDRNSYLNRPHMKRSLIQTLNIPEETTLSKIEVPIAAPCVIIIGKLILSS</sequence>
<evidence type="ECO:0000259" key="3">
    <source>
        <dbReference type="PROSITE" id="PS51135"/>
    </source>
</evidence>
<dbReference type="Pfam" id="PF02017">
    <property type="entry name" value="CIDE-N"/>
    <property type="match status" value="1"/>
</dbReference>
<keyword evidence="1 2" id="KW-0053">Apoptosis</keyword>
<dbReference type="SMART" id="SM00266">
    <property type="entry name" value="CAD"/>
    <property type="match status" value="1"/>
</dbReference>
<dbReference type="GO" id="GO:0042981">
    <property type="term" value="P:regulation of apoptotic process"/>
    <property type="evidence" value="ECO:0007669"/>
    <property type="project" value="TreeGrafter"/>
</dbReference>
<dbReference type="PANTHER" id="PTHR12306:SF15">
    <property type="entry name" value="DNAATION FACTOR-RELATED PROTEIN 1, ISOFORM B-RELATED"/>
    <property type="match status" value="1"/>
</dbReference>
<evidence type="ECO:0000313" key="5">
    <source>
        <dbReference type="Proteomes" id="UP000075809"/>
    </source>
</evidence>
<reference evidence="4 5" key="1">
    <citation type="submission" date="2015-09" db="EMBL/GenBank/DDBJ databases">
        <title>Trachymyrmex zeteki WGS genome.</title>
        <authorList>
            <person name="Nygaard S."/>
            <person name="Hu H."/>
            <person name="Boomsma J."/>
            <person name="Zhang G."/>
        </authorList>
    </citation>
    <scope>NUCLEOTIDE SEQUENCE [LARGE SCALE GENOMIC DNA]</scope>
    <source>
        <strain evidence="4">Tzet28-1</strain>
        <tissue evidence="4">Whole body</tissue>
    </source>
</reference>
<proteinExistence type="predicted"/>
<keyword evidence="5" id="KW-1185">Reference proteome</keyword>
<evidence type="ECO:0000256" key="2">
    <source>
        <dbReference type="PROSITE-ProRule" id="PRU00447"/>
    </source>
</evidence>
<dbReference type="AlphaFoldDB" id="A0A151WW10"/>
<gene>
    <name evidence="4" type="ORF">ALC60_08935</name>
</gene>
<feature type="domain" description="CIDE-N" evidence="3">
    <location>
        <begin position="249"/>
        <end position="327"/>
    </location>
</feature>
<dbReference type="STRING" id="64791.A0A151WW10"/>
<evidence type="ECO:0000256" key="1">
    <source>
        <dbReference type="ARBA" id="ARBA00022703"/>
    </source>
</evidence>
<dbReference type="Proteomes" id="UP000075809">
    <property type="component" value="Unassembled WGS sequence"/>
</dbReference>
<dbReference type="GO" id="GO:0006915">
    <property type="term" value="P:apoptotic process"/>
    <property type="evidence" value="ECO:0007669"/>
    <property type="project" value="UniProtKB-UniRule"/>
</dbReference>
<evidence type="ECO:0000313" key="4">
    <source>
        <dbReference type="EMBL" id="KYQ51957.1"/>
    </source>
</evidence>
<dbReference type="InterPro" id="IPR003508">
    <property type="entry name" value="CIDE-N_dom"/>
</dbReference>